<comment type="caution">
    <text evidence="2">The sequence shown here is derived from an EMBL/GenBank/DDBJ whole genome shotgun (WGS) entry which is preliminary data.</text>
</comment>
<evidence type="ECO:0000313" key="3">
    <source>
        <dbReference type="Proteomes" id="UP000254771"/>
    </source>
</evidence>
<gene>
    <name evidence="2" type="ORF">DIZ78_12075</name>
</gene>
<dbReference type="Gene3D" id="3.30.310.70">
    <property type="entry name" value="TT1751-like domain"/>
    <property type="match status" value="1"/>
</dbReference>
<evidence type="ECO:0000259" key="1">
    <source>
        <dbReference type="Pfam" id="PF03625"/>
    </source>
</evidence>
<dbReference type="Proteomes" id="UP000254771">
    <property type="component" value="Unassembled WGS sequence"/>
</dbReference>
<name>A0A370DJV6_9GAMM</name>
<organism evidence="2 3">
    <name type="scientific">endosymbiont of Escarpia spicata</name>
    <dbReference type="NCBI Taxonomy" id="2200908"/>
    <lineage>
        <taxon>Bacteria</taxon>
        <taxon>Pseudomonadati</taxon>
        <taxon>Pseudomonadota</taxon>
        <taxon>Gammaproteobacteria</taxon>
        <taxon>sulfur-oxidizing symbionts</taxon>
    </lineage>
</organism>
<dbReference type="CDD" id="cd14797">
    <property type="entry name" value="DUF302"/>
    <property type="match status" value="1"/>
</dbReference>
<protein>
    <recommendedName>
        <fullName evidence="1">DUF302 domain-containing protein</fullName>
    </recommendedName>
</protein>
<dbReference type="SUPFAM" id="SSF103247">
    <property type="entry name" value="TT1751-like"/>
    <property type="match status" value="1"/>
</dbReference>
<dbReference type="AlphaFoldDB" id="A0A370DJV6"/>
<evidence type="ECO:0000313" key="2">
    <source>
        <dbReference type="EMBL" id="RDH85143.1"/>
    </source>
</evidence>
<reference evidence="2 3" key="1">
    <citation type="journal article" date="2018" name="ISME J.">
        <title>Endosymbiont genomes yield clues of tubeworm success.</title>
        <authorList>
            <person name="Li Y."/>
            <person name="Liles M.R."/>
            <person name="Halanych K.M."/>
        </authorList>
    </citation>
    <scope>NUCLEOTIDE SEQUENCE [LARGE SCALE GENOMIC DNA]</scope>
    <source>
        <strain evidence="2">A1462</strain>
    </source>
</reference>
<dbReference type="Pfam" id="PF03625">
    <property type="entry name" value="DUF302"/>
    <property type="match status" value="1"/>
</dbReference>
<accession>A0A370DJV6</accession>
<proteinExistence type="predicted"/>
<keyword evidence="3" id="KW-1185">Reference proteome</keyword>
<sequence>MGFIRNLLAIIGLVAVLGIGTLYGKYGDVLSGFDPGAGKAYMEMIEKLLETKNAAEASIWKIPVEEGLTAEEVEETMKFVANEHNMSHVGELPLSKDIEAKKGESYRFVKIFLFCNSLTAAIMLDYSDAYSAYLPCRVTLIEDQAGKLWLVALNMDLMIYGGEPLPSELKQEAIQVKEYILDIMNRGATGEF</sequence>
<dbReference type="EMBL" id="QFXE01000014">
    <property type="protein sequence ID" value="RDH85143.1"/>
    <property type="molecule type" value="Genomic_DNA"/>
</dbReference>
<feature type="domain" description="DUF302" evidence="1">
    <location>
        <begin position="94"/>
        <end position="154"/>
    </location>
</feature>
<dbReference type="InterPro" id="IPR005180">
    <property type="entry name" value="DUF302"/>
</dbReference>
<dbReference type="InterPro" id="IPR035923">
    <property type="entry name" value="TT1751-like_sf"/>
</dbReference>